<keyword evidence="6 9" id="KW-0067">ATP-binding</keyword>
<feature type="binding site" evidence="9">
    <location>
        <begin position="1124"/>
        <end position="1131"/>
    </location>
    <ligand>
        <name>ATP</name>
        <dbReference type="ChEBI" id="CHEBI:30616"/>
    </ligand>
</feature>
<evidence type="ECO:0000256" key="3">
    <source>
        <dbReference type="ARBA" id="ARBA00022692"/>
    </source>
</evidence>
<dbReference type="PANTHER" id="PTHR22683:SF1">
    <property type="entry name" value="TYPE VII SECRETION SYSTEM PROTEIN ESSC"/>
    <property type="match status" value="1"/>
</dbReference>
<dbReference type="InterPro" id="IPR027417">
    <property type="entry name" value="P-loop_NTPase"/>
</dbReference>
<dbReference type="GO" id="GO:0005524">
    <property type="term" value="F:ATP binding"/>
    <property type="evidence" value="ECO:0007669"/>
    <property type="project" value="UniProtKB-UniRule"/>
</dbReference>
<dbReference type="KEGG" id="ltr:EVS81_11540"/>
<feature type="domain" description="FtsK" evidence="11">
    <location>
        <begin position="823"/>
        <end position="1012"/>
    </location>
</feature>
<evidence type="ECO:0000256" key="6">
    <source>
        <dbReference type="ARBA" id="ARBA00022840"/>
    </source>
</evidence>
<evidence type="ECO:0000256" key="7">
    <source>
        <dbReference type="ARBA" id="ARBA00022989"/>
    </source>
</evidence>
<feature type="region of interest" description="Disordered" evidence="10">
    <location>
        <begin position="1"/>
        <end position="29"/>
    </location>
</feature>
<dbReference type="NCBIfam" id="TIGR03925">
    <property type="entry name" value="T7SS_EccC_b"/>
    <property type="match status" value="1"/>
</dbReference>
<evidence type="ECO:0000256" key="5">
    <source>
        <dbReference type="ARBA" id="ARBA00022741"/>
    </source>
</evidence>
<organism evidence="12 13">
    <name type="scientific">Leucobacter triazinivorans</name>
    <dbReference type="NCBI Taxonomy" id="1784719"/>
    <lineage>
        <taxon>Bacteria</taxon>
        <taxon>Bacillati</taxon>
        <taxon>Actinomycetota</taxon>
        <taxon>Actinomycetes</taxon>
        <taxon>Micrococcales</taxon>
        <taxon>Microbacteriaceae</taxon>
        <taxon>Leucobacter</taxon>
    </lineage>
</organism>
<dbReference type="GO" id="GO:0005886">
    <property type="term" value="C:plasma membrane"/>
    <property type="evidence" value="ECO:0007669"/>
    <property type="project" value="UniProtKB-SubCell"/>
</dbReference>
<dbReference type="InterPro" id="IPR023837">
    <property type="entry name" value="EccCb-like_Actinobacteria"/>
</dbReference>
<name>A0A4P6KGA4_9MICO</name>
<dbReference type="PROSITE" id="PS50901">
    <property type="entry name" value="FTSK"/>
    <property type="match status" value="3"/>
</dbReference>
<comment type="subcellular location">
    <subcellularLocation>
        <location evidence="1">Cell membrane</location>
        <topology evidence="1">Multi-pass membrane protein</topology>
    </subcellularLocation>
</comment>
<evidence type="ECO:0000313" key="12">
    <source>
        <dbReference type="EMBL" id="QBE49392.1"/>
    </source>
</evidence>
<dbReference type="GO" id="GO:0003677">
    <property type="term" value="F:DNA binding"/>
    <property type="evidence" value="ECO:0007669"/>
    <property type="project" value="InterPro"/>
</dbReference>
<dbReference type="Proteomes" id="UP000289260">
    <property type="component" value="Chromosome"/>
</dbReference>
<dbReference type="NCBIfam" id="TIGR03924">
    <property type="entry name" value="T7SS_EccC_a"/>
    <property type="match status" value="1"/>
</dbReference>
<sequence length="1330" mass="142972">MSSRLAPPRVPSGNVVLQAPPEIEPSDGGSSVLTSMLPMLGSVGAIIMVSVSNAGPTGWITGGMFLISALGFVFVNGWRQRASRQAAILSSRREYLAYLTELRKTVRTAAKAQRRERNWRYPAPETLSYLVEDGTRVWERDPGADDHLSVRIGTSEQPLCLTLTAPELPPVADLDPVATTAAHRFLVTHETQPDLPGYLRISHYRSVQLVGERLDGIRGLARGMVAHLAALQSPDDLQIVVLASPEALPHWEWAKWLPHTQSARLRDALGPARMIGSDPATLLRMMPADLRERPRFTRDAASTATPHLLVVVDGADVPPGDSVFAGGLQGVTVLDLPTTWDDNDDPGVARIHIGDGTAEVAEGRTERQQITPDDMSVVEAEAVARRLAPLHREGGGSGGGAAARAGKRQQELLDLLDLPDVRDLDLAQQWRYLPERDRLRVPIGQDADGAPLILDLKESASQGMGPHGLIIGATGSGKSEVLRTLVLSLALTHSPEQLNFVLVDFKGGATFAGMADMPHVSAIITNLGEEISLVDRMQDALQGEMVRRQELLRAAGNFVNVGEYERARTNGRDDLAPLPALLIVADEFSELLSAKPEFIESFVAIGRLGRSLHVHLLLASQRLEESRLKGLDTHLSYRIGLRTFSAAESRTVIGVPDAYHLPQEPGGGLLKVGSDTELTQFRAAYVSGPPPARRATAPHDGDRASAGAARIVPFTAAAQQLADPAADAAEAEAAAARRAAELVAKEPAETRSTFELAVASMSGLGPAAHRVWLPPLEEPATLDQLLGKLSVSYELGVHAPRWREGRRLTVPMGIIDVPLYQRRDILSLDLSGAAGHVAIVGAPLSGKSTAARTLVASLALTHTPSEVQCFVIDFGGSFAGMRDLPHLAGLATRGEPEVIRRTVAEISSLLNAREAFFREHGIDSIDTYRARRERGLVDDGYGDIFLVVDGWATLRADYEALEPAIQQIAARGLSFGVHVVLTASRWLDIRPNIKDLMGGKIELRLGDPSDSEINRRAAANVTALPGRGLDAAGLQMLTALPRIDGDTAPSTLVDGVEDLVAKISSAWQREPGPKLRLLPEHLALDELRAHPAVDPNHLLLGIDEAELAPVGFDPAREQHLFLYGDSGSGKSSMLRGLTREIARRYAPGDARIFMIDYRRAHLGEIPDDYLGAYLTTADQAAAAVEQLVEFFRGRLPGPEVTAEQLRARNWWTGAEGFIMIDDYDLVATQQGNPAAPLAQLLAQAGDVGLHVIVTRRSGGASRAAYDPILQGMTDLGVTGVLLSGNPEEGQLIGKVKAIPSAPGRAQVISRDRGHQIVQLGYVPATHESGS</sequence>
<evidence type="ECO:0000256" key="8">
    <source>
        <dbReference type="ARBA" id="ARBA00023136"/>
    </source>
</evidence>
<dbReference type="Gene3D" id="3.40.50.300">
    <property type="entry name" value="P-loop containing nucleotide triphosphate hydrolases"/>
    <property type="match status" value="3"/>
</dbReference>
<dbReference type="OrthoDB" id="9807790at2"/>
<keyword evidence="13" id="KW-1185">Reference proteome</keyword>
<keyword evidence="2" id="KW-1003">Cell membrane</keyword>
<keyword evidence="5 9" id="KW-0547">Nucleotide-binding</keyword>
<feature type="domain" description="FtsK" evidence="11">
    <location>
        <begin position="449"/>
        <end position="650"/>
    </location>
</feature>
<dbReference type="PANTHER" id="PTHR22683">
    <property type="entry name" value="SPORULATION PROTEIN RELATED"/>
    <property type="match status" value="1"/>
</dbReference>
<accession>A0A4P6KGA4</accession>
<dbReference type="PROSITE" id="PS00675">
    <property type="entry name" value="SIGMA54_INTERACT_1"/>
    <property type="match status" value="1"/>
</dbReference>
<dbReference type="InterPro" id="IPR050206">
    <property type="entry name" value="FtsK/SpoIIIE/SftA"/>
</dbReference>
<dbReference type="SUPFAM" id="SSF52540">
    <property type="entry name" value="P-loop containing nucleoside triphosphate hydrolases"/>
    <property type="match status" value="3"/>
</dbReference>
<reference evidence="12 13" key="1">
    <citation type="submission" date="2019-02" db="EMBL/GenBank/DDBJ databases">
        <authorList>
            <person name="Sun L."/>
            <person name="Pan D."/>
            <person name="Wu X."/>
        </authorList>
    </citation>
    <scope>NUCLEOTIDE SEQUENCE [LARGE SCALE GENOMIC DNA]</scope>
    <source>
        <strain evidence="12 13">JW-1</strain>
    </source>
</reference>
<evidence type="ECO:0000256" key="10">
    <source>
        <dbReference type="SAM" id="MobiDB-lite"/>
    </source>
</evidence>
<evidence type="ECO:0000256" key="9">
    <source>
        <dbReference type="PROSITE-ProRule" id="PRU00289"/>
    </source>
</evidence>
<feature type="domain" description="FtsK" evidence="11">
    <location>
        <begin position="1107"/>
        <end position="1290"/>
    </location>
</feature>
<keyword evidence="3" id="KW-0812">Transmembrane</keyword>
<evidence type="ECO:0000313" key="13">
    <source>
        <dbReference type="Proteomes" id="UP000289260"/>
    </source>
</evidence>
<evidence type="ECO:0000256" key="1">
    <source>
        <dbReference type="ARBA" id="ARBA00004651"/>
    </source>
</evidence>
<evidence type="ECO:0000256" key="4">
    <source>
        <dbReference type="ARBA" id="ARBA00022737"/>
    </source>
</evidence>
<feature type="binding site" evidence="9">
    <location>
        <begin position="472"/>
        <end position="479"/>
    </location>
    <ligand>
        <name>ATP</name>
        <dbReference type="ChEBI" id="CHEBI:30616"/>
    </ligand>
</feature>
<proteinExistence type="predicted"/>
<gene>
    <name evidence="12" type="primary">eccCa</name>
    <name evidence="12" type="ORF">EVS81_11540</name>
</gene>
<keyword evidence="4" id="KW-0677">Repeat</keyword>
<dbReference type="EMBL" id="CP035806">
    <property type="protein sequence ID" value="QBE49392.1"/>
    <property type="molecule type" value="Genomic_DNA"/>
</dbReference>
<keyword evidence="7" id="KW-1133">Transmembrane helix</keyword>
<dbReference type="RefSeq" id="WP_130110519.1">
    <property type="nucleotide sequence ID" value="NZ_CP035806.1"/>
</dbReference>
<evidence type="ECO:0000256" key="2">
    <source>
        <dbReference type="ARBA" id="ARBA00022475"/>
    </source>
</evidence>
<keyword evidence="8" id="KW-0472">Membrane</keyword>
<dbReference type="SMART" id="SM00382">
    <property type="entry name" value="AAA"/>
    <property type="match status" value="3"/>
</dbReference>
<evidence type="ECO:0000259" key="11">
    <source>
        <dbReference type="PROSITE" id="PS50901"/>
    </source>
</evidence>
<dbReference type="InterPro" id="IPR002543">
    <property type="entry name" value="FtsK_dom"/>
</dbReference>
<dbReference type="Pfam" id="PF01580">
    <property type="entry name" value="FtsK_SpoIIIE"/>
    <property type="match status" value="3"/>
</dbReference>
<dbReference type="InterPro" id="IPR025662">
    <property type="entry name" value="Sigma_54_int_dom_ATP-bd_1"/>
</dbReference>
<protein>
    <submittedName>
        <fullName evidence="12">Type VII secretion protein EccCa</fullName>
    </submittedName>
</protein>
<dbReference type="InterPro" id="IPR003593">
    <property type="entry name" value="AAA+_ATPase"/>
</dbReference>
<feature type="binding site" evidence="9">
    <location>
        <begin position="841"/>
        <end position="848"/>
    </location>
    <ligand>
        <name>ATP</name>
        <dbReference type="ChEBI" id="CHEBI:30616"/>
    </ligand>
</feature>
<dbReference type="InterPro" id="IPR023836">
    <property type="entry name" value="EccCa-like_Actinobacteria"/>
</dbReference>